<keyword evidence="2" id="KW-0472">Membrane</keyword>
<evidence type="ECO:0000256" key="1">
    <source>
        <dbReference type="SAM" id="MobiDB-lite"/>
    </source>
</evidence>
<keyword evidence="2" id="KW-0812">Transmembrane</keyword>
<dbReference type="AlphaFoldDB" id="A0A365MY99"/>
<accession>A0A365MY99</accession>
<comment type="caution">
    <text evidence="3">The sequence shown here is derived from an EMBL/GenBank/DDBJ whole genome shotgun (WGS) entry which is preliminary data.</text>
</comment>
<keyword evidence="2" id="KW-1133">Transmembrane helix</keyword>
<feature type="compositionally biased region" description="Low complexity" evidence="1">
    <location>
        <begin position="745"/>
        <end position="754"/>
    </location>
</feature>
<gene>
    <name evidence="3" type="ORF">FPRO05_02317</name>
</gene>
<proteinExistence type="predicted"/>
<reference evidence="3 4" key="1">
    <citation type="submission" date="2017-12" db="EMBL/GenBank/DDBJ databases">
        <title>Genome sequence of the mycotoxigenic crop pathogen Fusarium proliferatum, strain ITEM 2341 from Date Palm.</title>
        <authorList>
            <person name="Almiman B.F."/>
            <person name="Shittu T.A."/>
            <person name="Muthumeenakshi S."/>
            <person name="Baroncelli R."/>
            <person name="Sreenivasaprasada S."/>
        </authorList>
    </citation>
    <scope>NUCLEOTIDE SEQUENCE [LARGE SCALE GENOMIC DNA]</scope>
    <source>
        <strain evidence="3 4">ITEM 2341</strain>
    </source>
</reference>
<evidence type="ECO:0000256" key="2">
    <source>
        <dbReference type="SAM" id="Phobius"/>
    </source>
</evidence>
<evidence type="ECO:0000313" key="3">
    <source>
        <dbReference type="EMBL" id="RBA13524.1"/>
    </source>
</evidence>
<evidence type="ECO:0000313" key="4">
    <source>
        <dbReference type="Proteomes" id="UP000251714"/>
    </source>
</evidence>
<dbReference type="Proteomes" id="UP000251714">
    <property type="component" value="Unassembled WGS sequence"/>
</dbReference>
<feature type="compositionally biased region" description="Low complexity" evidence="1">
    <location>
        <begin position="722"/>
        <end position="734"/>
    </location>
</feature>
<name>A0A365MY99_GIBIN</name>
<dbReference type="EMBL" id="PKMI01000028">
    <property type="protein sequence ID" value="RBA13524.1"/>
    <property type="molecule type" value="Genomic_DNA"/>
</dbReference>
<feature type="region of interest" description="Disordered" evidence="1">
    <location>
        <begin position="789"/>
        <end position="820"/>
    </location>
</feature>
<protein>
    <submittedName>
        <fullName evidence="3">Uncharacterized protein</fullName>
    </submittedName>
</protein>
<organism evidence="3 4">
    <name type="scientific">Gibberella intermedia</name>
    <name type="common">Bulb rot disease fungus</name>
    <name type="synonym">Fusarium proliferatum</name>
    <dbReference type="NCBI Taxonomy" id="948311"/>
    <lineage>
        <taxon>Eukaryota</taxon>
        <taxon>Fungi</taxon>
        <taxon>Dikarya</taxon>
        <taxon>Ascomycota</taxon>
        <taxon>Pezizomycotina</taxon>
        <taxon>Sordariomycetes</taxon>
        <taxon>Hypocreomycetidae</taxon>
        <taxon>Hypocreales</taxon>
        <taxon>Nectriaceae</taxon>
        <taxon>Fusarium</taxon>
        <taxon>Fusarium fujikuroi species complex</taxon>
    </lineage>
</organism>
<sequence length="820" mass="90131">MELCTTARHNGEIQDRLRALEYEVHALKLGSGSLARRFGLNENLECDAKSFLSVSESLEDGEVLEYPFIDYWPAARKQGEIQRRTNVLENGIRVMKWNLGLQDTTNVSSSSVLANKVNPAPAEDTYCLAPELESLLDDLQKCGMIENNKQLYYTSTAALPKQQRKNEIMMAYNFRRHENPAIAGPIPDINPKSRAGRVKTNPLPNLSIKHSILTDFILDTDRSIRTVACSLYLRRECKPQYIYSFNELEANMFYDWRWVRSLQPGDTLAGDIEVLCIRNQMICDMIDNREETTFEDRAALWPSVVYERLKPDFREIEKSGFRVLAWREQELDSRQGNTSVSASIEITCATCYIKGTATTEFKYDREFNISRAFSNFTNQVKREIESLADETADYIENYIDTVADNLEDGFDLDDFDLPPLDYNLNVDIPEIPEFRLQFQFDGLEVYMLIDTVLSAGATYTLNLYTSTTPAGFAIRDNLEIGVIFAIDLILNGGDFEFLPVTLESAGVVFKAVLRVGVKAGFEIASPEVSIAGKTIFNVGGGVEVGVFANIAELITNVTLSTDEDDDCSLRVEEVYQIAVGAAAGASVAIDDITWGPVPETEIPVFYTTLGHACASQRSSDASLSVTTSPALKVRENSDDDGEMETTTISTKATFVVVACQLEGLVNCPMSLQTTSKYTTTRTHVTVVPTDSDATFPESVSHTITSLIPFGNGANKLAAMSGVPSSYVPPTTTTSAKENGKDDDPNGTSNGKSGGVSKSVIIGVSVGLGVPFLLGGIAVVLLLRKKRRSVPGTSPAPVEIIESTPPSSKTQGVLVHEQRDP</sequence>
<feature type="region of interest" description="Disordered" evidence="1">
    <location>
        <begin position="722"/>
        <end position="754"/>
    </location>
</feature>
<feature type="transmembrane region" description="Helical" evidence="2">
    <location>
        <begin position="759"/>
        <end position="782"/>
    </location>
</feature>